<evidence type="ECO:0000313" key="2">
    <source>
        <dbReference type="Proteomes" id="UP000245429"/>
    </source>
</evidence>
<protein>
    <recommendedName>
        <fullName evidence="3">Phosphoribosylpyrophosphate synthetase</fullName>
    </recommendedName>
</protein>
<dbReference type="OrthoDB" id="8418771at2"/>
<gene>
    <name evidence="1" type="ORF">DI487_15275</name>
</gene>
<evidence type="ECO:0008006" key="3">
    <source>
        <dbReference type="Google" id="ProtNLM"/>
    </source>
</evidence>
<keyword evidence="2" id="KW-1185">Reference proteome</keyword>
<organism evidence="1 2">
    <name type="scientific">Flavobacterium sediminis</name>
    <dbReference type="NCBI Taxonomy" id="2201181"/>
    <lineage>
        <taxon>Bacteria</taxon>
        <taxon>Pseudomonadati</taxon>
        <taxon>Bacteroidota</taxon>
        <taxon>Flavobacteriia</taxon>
        <taxon>Flavobacteriales</taxon>
        <taxon>Flavobacteriaceae</taxon>
        <taxon>Flavobacterium</taxon>
    </lineage>
</organism>
<name>A0A2U8QXX9_9FLAO</name>
<accession>A0A2U8QXX9</accession>
<proteinExistence type="predicted"/>
<sequence>MATQYHYASVSEALEELRKIGFVYDFNIHEEEIITDPDGFIIKHVYRYEGNSNPDDEAIVYGIASFDGKKGVFVSGFSAKTNSEAIKIIQNIVMNSES</sequence>
<dbReference type="KEGG" id="fse:DI487_15275"/>
<reference evidence="1 2" key="1">
    <citation type="submission" date="2018-05" db="EMBL/GenBank/DDBJ databases">
        <title>Flavobacterium sp. MEBiC07310.</title>
        <authorList>
            <person name="Baek K."/>
        </authorList>
    </citation>
    <scope>NUCLEOTIDE SEQUENCE [LARGE SCALE GENOMIC DNA]</scope>
    <source>
        <strain evidence="1 2">MEBiC07310</strain>
    </source>
</reference>
<dbReference type="EMBL" id="CP029463">
    <property type="protein sequence ID" value="AWM15077.1"/>
    <property type="molecule type" value="Genomic_DNA"/>
</dbReference>
<evidence type="ECO:0000313" key="1">
    <source>
        <dbReference type="EMBL" id="AWM15077.1"/>
    </source>
</evidence>
<dbReference type="RefSeq" id="WP_109570415.1">
    <property type="nucleotide sequence ID" value="NZ_CP029463.1"/>
</dbReference>
<dbReference type="Proteomes" id="UP000245429">
    <property type="component" value="Chromosome"/>
</dbReference>
<dbReference type="AlphaFoldDB" id="A0A2U8QXX9"/>